<evidence type="ECO:0000313" key="2">
    <source>
        <dbReference type="Proteomes" id="UP000218334"/>
    </source>
</evidence>
<keyword evidence="2" id="KW-1185">Reference proteome</keyword>
<gene>
    <name evidence="1" type="ORF">ARMSODRAFT_861712</name>
</gene>
<protein>
    <recommendedName>
        <fullName evidence="3">Heterokaryon incompatibility domain-containing protein</fullName>
    </recommendedName>
</protein>
<organism evidence="1 2">
    <name type="scientific">Armillaria solidipes</name>
    <dbReference type="NCBI Taxonomy" id="1076256"/>
    <lineage>
        <taxon>Eukaryota</taxon>
        <taxon>Fungi</taxon>
        <taxon>Dikarya</taxon>
        <taxon>Basidiomycota</taxon>
        <taxon>Agaricomycotina</taxon>
        <taxon>Agaricomycetes</taxon>
        <taxon>Agaricomycetidae</taxon>
        <taxon>Agaricales</taxon>
        <taxon>Marasmiineae</taxon>
        <taxon>Physalacriaceae</taxon>
        <taxon>Armillaria</taxon>
    </lineage>
</organism>
<dbReference type="EMBL" id="KZ293472">
    <property type="protein sequence ID" value="PBK61846.1"/>
    <property type="molecule type" value="Genomic_DNA"/>
</dbReference>
<evidence type="ECO:0008006" key="3">
    <source>
        <dbReference type="Google" id="ProtNLM"/>
    </source>
</evidence>
<reference evidence="2" key="1">
    <citation type="journal article" date="2017" name="Nat. Ecol. Evol.">
        <title>Genome expansion and lineage-specific genetic innovations in the forest pathogenic fungi Armillaria.</title>
        <authorList>
            <person name="Sipos G."/>
            <person name="Prasanna A.N."/>
            <person name="Walter M.C."/>
            <person name="O'Connor E."/>
            <person name="Balint B."/>
            <person name="Krizsan K."/>
            <person name="Kiss B."/>
            <person name="Hess J."/>
            <person name="Varga T."/>
            <person name="Slot J."/>
            <person name="Riley R."/>
            <person name="Boka B."/>
            <person name="Rigling D."/>
            <person name="Barry K."/>
            <person name="Lee J."/>
            <person name="Mihaltcheva S."/>
            <person name="LaButti K."/>
            <person name="Lipzen A."/>
            <person name="Waldron R."/>
            <person name="Moloney N.M."/>
            <person name="Sperisen C."/>
            <person name="Kredics L."/>
            <person name="Vagvoelgyi C."/>
            <person name="Patrignani A."/>
            <person name="Fitzpatrick D."/>
            <person name="Nagy I."/>
            <person name="Doyle S."/>
            <person name="Anderson J.B."/>
            <person name="Grigoriev I.V."/>
            <person name="Gueldener U."/>
            <person name="Muensterkoetter M."/>
            <person name="Nagy L.G."/>
        </authorList>
    </citation>
    <scope>NUCLEOTIDE SEQUENCE [LARGE SCALE GENOMIC DNA]</scope>
    <source>
        <strain evidence="2">28-4</strain>
    </source>
</reference>
<dbReference type="Proteomes" id="UP000218334">
    <property type="component" value="Unassembled WGS sequence"/>
</dbReference>
<proteinExistence type="predicted"/>
<accession>A0A2H3BFL5</accession>
<feature type="non-terminal residue" evidence="1">
    <location>
        <position position="1"/>
    </location>
</feature>
<feature type="non-terminal residue" evidence="1">
    <location>
        <position position="277"/>
    </location>
</feature>
<sequence length="277" mass="32278">NTIISTIMPPRRVWDLYSNRVVPWHFVRRKPYPISHAWMEEKDREDMLTPINRREWPVAIPKDANLHLIRIEMLNIGAEYAWLDVLCLRQVDGQREDLRLEEWKVDVPTIGCVYHAGMKVVCYFSGLGRPLSLKAGDLESDRSWFRRAWTLQEISKNPIIGGDTGDNNIMEEDIRTEFESKLFSCSLSGPSGGFPDVFRVLEHMRDRVPKNPVDKVAGLAYLLYTKEIPAYYETQSEEDAWTALVRVMPESIRMQMLLNYSAPGNGYKVWRESWRQV</sequence>
<evidence type="ECO:0000313" key="1">
    <source>
        <dbReference type="EMBL" id="PBK61846.1"/>
    </source>
</evidence>
<name>A0A2H3BFL5_9AGAR</name>
<dbReference type="AlphaFoldDB" id="A0A2H3BFL5"/>